<dbReference type="Proteomes" id="UP001497444">
    <property type="component" value="Chromosome 2"/>
</dbReference>
<dbReference type="Pfam" id="PF00027">
    <property type="entry name" value="cNMP_binding"/>
    <property type="match status" value="1"/>
</dbReference>
<feature type="region of interest" description="Disordered" evidence="1">
    <location>
        <begin position="26"/>
        <end position="45"/>
    </location>
</feature>
<evidence type="ECO:0000256" key="1">
    <source>
        <dbReference type="SAM" id="MobiDB-lite"/>
    </source>
</evidence>
<feature type="compositionally biased region" description="Polar residues" evidence="1">
    <location>
        <begin position="353"/>
        <end position="373"/>
    </location>
</feature>
<dbReference type="InterPro" id="IPR000595">
    <property type="entry name" value="cNMP-bd_dom"/>
</dbReference>
<dbReference type="SMART" id="SM00100">
    <property type="entry name" value="cNMP"/>
    <property type="match status" value="2"/>
</dbReference>
<evidence type="ECO:0000313" key="3">
    <source>
        <dbReference type="EMBL" id="CAK9268523.1"/>
    </source>
</evidence>
<feature type="compositionally biased region" description="Polar residues" evidence="1">
    <location>
        <begin position="26"/>
        <end position="35"/>
    </location>
</feature>
<feature type="domain" description="Cyclic nucleotide-binding" evidence="2">
    <location>
        <begin position="89"/>
        <end position="176"/>
    </location>
</feature>
<feature type="domain" description="Cyclic nucleotide-binding" evidence="2">
    <location>
        <begin position="205"/>
        <end position="255"/>
    </location>
</feature>
<reference evidence="3 4" key="1">
    <citation type="submission" date="2024-02" db="EMBL/GenBank/DDBJ databases">
        <authorList>
            <consortium name="ELIXIR-Norway"/>
            <consortium name="Elixir Norway"/>
        </authorList>
    </citation>
    <scope>NUCLEOTIDE SEQUENCE [LARGE SCALE GENOMIC DNA]</scope>
</reference>
<accession>A0ABP0WNS0</accession>
<evidence type="ECO:0000313" key="4">
    <source>
        <dbReference type="Proteomes" id="UP001497444"/>
    </source>
</evidence>
<name>A0ABP0WNS0_9BRYO</name>
<dbReference type="SUPFAM" id="SSF51206">
    <property type="entry name" value="cAMP-binding domain-like"/>
    <property type="match status" value="2"/>
</dbReference>
<dbReference type="InterPro" id="IPR014710">
    <property type="entry name" value="RmlC-like_jellyroll"/>
</dbReference>
<dbReference type="CDD" id="cd00038">
    <property type="entry name" value="CAP_ED"/>
    <property type="match status" value="3"/>
</dbReference>
<feature type="compositionally biased region" description="Basic and acidic residues" evidence="1">
    <location>
        <begin position="474"/>
        <end position="487"/>
    </location>
</feature>
<dbReference type="PANTHER" id="PTHR23011">
    <property type="entry name" value="CYCLIC NUCLEOTIDE-BINDING DOMAIN CONTAINING PROTEIN"/>
    <property type="match status" value="1"/>
</dbReference>
<dbReference type="InterPro" id="IPR018488">
    <property type="entry name" value="cNMP-bd_CS"/>
</dbReference>
<proteinExistence type="predicted"/>
<organism evidence="3 4">
    <name type="scientific">Sphagnum jensenii</name>
    <dbReference type="NCBI Taxonomy" id="128206"/>
    <lineage>
        <taxon>Eukaryota</taxon>
        <taxon>Viridiplantae</taxon>
        <taxon>Streptophyta</taxon>
        <taxon>Embryophyta</taxon>
        <taxon>Bryophyta</taxon>
        <taxon>Sphagnophytina</taxon>
        <taxon>Sphagnopsida</taxon>
        <taxon>Sphagnales</taxon>
        <taxon>Sphagnaceae</taxon>
        <taxon>Sphagnum</taxon>
    </lineage>
</organism>
<protein>
    <recommendedName>
        <fullName evidence="2">Cyclic nucleotide-binding domain-containing protein</fullName>
    </recommendedName>
</protein>
<gene>
    <name evidence="3" type="ORF">CSSPJE1EN1_LOCUS14001</name>
</gene>
<dbReference type="InterPro" id="IPR018490">
    <property type="entry name" value="cNMP-bd_dom_sf"/>
</dbReference>
<dbReference type="EMBL" id="OZ020097">
    <property type="protein sequence ID" value="CAK9268523.1"/>
    <property type="molecule type" value="Genomic_DNA"/>
</dbReference>
<dbReference type="PROSITE" id="PS00889">
    <property type="entry name" value="CNMP_BINDING_2"/>
    <property type="match status" value="1"/>
</dbReference>
<feature type="region of interest" description="Disordered" evidence="1">
    <location>
        <begin position="353"/>
        <end position="491"/>
    </location>
</feature>
<dbReference type="PROSITE" id="PS50042">
    <property type="entry name" value="CNMP_BINDING_3"/>
    <property type="match status" value="3"/>
</dbReference>
<keyword evidence="4" id="KW-1185">Reference proteome</keyword>
<dbReference type="PANTHER" id="PTHR23011:SF28">
    <property type="entry name" value="CYCLIC NUCLEOTIDE-BINDING DOMAIN CONTAINING PROTEIN"/>
    <property type="match status" value="1"/>
</dbReference>
<feature type="domain" description="Cyclic nucleotide-binding" evidence="2">
    <location>
        <begin position="622"/>
        <end position="664"/>
    </location>
</feature>
<feature type="compositionally biased region" description="Low complexity" evidence="1">
    <location>
        <begin position="301"/>
        <end position="312"/>
    </location>
</feature>
<sequence>MALRRRRLQARHALHCSSVEDASSCTISGSGTATPRSGIPGSPPQRKPAIAKLLESFGTVLIPNLGISMRSPDSTERGNTKWICKNLGFLQLDSDTTVYNQGDTGNIFYIVFTGSVRSITVVEGVQDDVISHCHPGQSFGVTGIELDDCIRESTYVTAERTELLMLSKQDYDNILMIQKTPELKERVRFLKVFLQPSFHLWSTVAFKEVSKQSLRRLANVLSTRLFDKNRVVTFQGDDAVEMFFIKSGECRVIMEIQSGKNPSKLPRASSFLSQYWPTRHRLCKQEVIEREKDWGHPSIGSRRPSCPSTSRTRVSDPQCLAMPMGPMPSRLPAALMRSPDMLHQLVKRKCISSASQRSCEESVNTSIRQTSKRPISEPAPQHRFPSKKKGSMHLRPSARSEDQGPLSPWGPPKASSDGVRSGTRASRRSSLDPRNLPSASGMRPATMPTWKGSINRCSNSAPAGSAHFKSPSLMKDRKTSSRLERRKSAGNKKYSLGSFLRDCDEKEKQQKKKDMDFTEKDHHLWQMGLLSQGQMPVLLVSDENVHYRQKFEKWARMVMNRERNLLSYNVFAGTVMPSFMPGVATSSVQKLGKDTHHNNNEGSQHPDEDEVNFFLETSILDIGALHAGQFFGEKGLLTESIRAASIVAVTLVETLVLNKWDFFRHCDRDVIEALSKNEYKQSEGVYEEYEKSRKWELFKKHVVEQIVTAKKDRIYHRTGPHAVRFIPKAVTSKDGVVAREWM</sequence>
<feature type="region of interest" description="Disordered" evidence="1">
    <location>
        <begin position="294"/>
        <end position="323"/>
    </location>
</feature>
<dbReference type="Gene3D" id="2.60.120.10">
    <property type="entry name" value="Jelly Rolls"/>
    <property type="match status" value="3"/>
</dbReference>
<evidence type="ECO:0000259" key="2">
    <source>
        <dbReference type="PROSITE" id="PS50042"/>
    </source>
</evidence>